<dbReference type="EMBL" id="CAMGYJ010000002">
    <property type="protein sequence ID" value="CAI0381418.1"/>
    <property type="molecule type" value="Genomic_DNA"/>
</dbReference>
<comment type="caution">
    <text evidence="1">The sequence shown here is derived from an EMBL/GenBank/DDBJ whole genome shotgun (WGS) entry which is preliminary data.</text>
</comment>
<sequence length="27" mass="3235">MLHRSCKPGSMCAFAERQSWRSHRRSE</sequence>
<name>A0AAV0H8V4_9ROSI</name>
<keyword evidence="2" id="KW-1185">Reference proteome</keyword>
<proteinExistence type="predicted"/>
<dbReference type="AlphaFoldDB" id="A0AAV0H8V4"/>
<gene>
    <name evidence="1" type="ORF">LITE_LOCUS3147</name>
</gene>
<dbReference type="Proteomes" id="UP001154282">
    <property type="component" value="Unassembled WGS sequence"/>
</dbReference>
<organism evidence="1 2">
    <name type="scientific">Linum tenue</name>
    <dbReference type="NCBI Taxonomy" id="586396"/>
    <lineage>
        <taxon>Eukaryota</taxon>
        <taxon>Viridiplantae</taxon>
        <taxon>Streptophyta</taxon>
        <taxon>Embryophyta</taxon>
        <taxon>Tracheophyta</taxon>
        <taxon>Spermatophyta</taxon>
        <taxon>Magnoliopsida</taxon>
        <taxon>eudicotyledons</taxon>
        <taxon>Gunneridae</taxon>
        <taxon>Pentapetalae</taxon>
        <taxon>rosids</taxon>
        <taxon>fabids</taxon>
        <taxon>Malpighiales</taxon>
        <taxon>Linaceae</taxon>
        <taxon>Linum</taxon>
    </lineage>
</organism>
<protein>
    <submittedName>
        <fullName evidence="1">Uncharacterized protein</fullName>
    </submittedName>
</protein>
<evidence type="ECO:0000313" key="1">
    <source>
        <dbReference type="EMBL" id="CAI0381418.1"/>
    </source>
</evidence>
<accession>A0AAV0H8V4</accession>
<evidence type="ECO:0000313" key="2">
    <source>
        <dbReference type="Proteomes" id="UP001154282"/>
    </source>
</evidence>
<reference evidence="1" key="1">
    <citation type="submission" date="2022-08" db="EMBL/GenBank/DDBJ databases">
        <authorList>
            <person name="Gutierrez-Valencia J."/>
        </authorList>
    </citation>
    <scope>NUCLEOTIDE SEQUENCE</scope>
</reference>